<dbReference type="EMBL" id="VLLL01000005">
    <property type="protein sequence ID" value="TWJ14487.1"/>
    <property type="molecule type" value="Genomic_DNA"/>
</dbReference>
<evidence type="ECO:0000313" key="6">
    <source>
        <dbReference type="EMBL" id="TWJ14487.1"/>
    </source>
</evidence>
<sequence length="210" mass="23200">MVTGKSGGRRAQKARETRARILAAARDLFVSEGYGTTSLQEVADRAGVAVQTIYFGFGNKRTVLKELVDVTVAGDDAPVATMERPWFREMIAAPTAAEHLRRQVEGSGAILERLAPIDRVVKTAAAMDPDVAAMWPEDDDPRAVVLTASATALLRKPDAREELTTAEATDILFGLLSPELYLVMVERRGWDVERWKAWTCRTLRAQLCRE</sequence>
<dbReference type="Proteomes" id="UP000321617">
    <property type="component" value="Unassembled WGS sequence"/>
</dbReference>
<dbReference type="PROSITE" id="PS50977">
    <property type="entry name" value="HTH_TETR_2"/>
    <property type="match status" value="1"/>
</dbReference>
<dbReference type="PRINTS" id="PR00455">
    <property type="entry name" value="HTHTETR"/>
</dbReference>
<proteinExistence type="predicted"/>
<accession>A0A562V9J8</accession>
<dbReference type="PANTHER" id="PTHR30055:SF234">
    <property type="entry name" value="HTH-TYPE TRANSCRIPTIONAL REGULATOR BETI"/>
    <property type="match status" value="1"/>
</dbReference>
<keyword evidence="2 4" id="KW-0238">DNA-binding</keyword>
<reference evidence="6 7" key="1">
    <citation type="journal article" date="2013" name="Stand. Genomic Sci.">
        <title>Genomic Encyclopedia of Type Strains, Phase I: The one thousand microbial genomes (KMG-I) project.</title>
        <authorList>
            <person name="Kyrpides N.C."/>
            <person name="Woyke T."/>
            <person name="Eisen J.A."/>
            <person name="Garrity G."/>
            <person name="Lilburn T.G."/>
            <person name="Beck B.J."/>
            <person name="Whitman W.B."/>
            <person name="Hugenholtz P."/>
            <person name="Klenk H.P."/>
        </authorList>
    </citation>
    <scope>NUCLEOTIDE SEQUENCE [LARGE SCALE GENOMIC DNA]</scope>
    <source>
        <strain evidence="6 7">DSM 45044</strain>
    </source>
</reference>
<dbReference type="InterPro" id="IPR050109">
    <property type="entry name" value="HTH-type_TetR-like_transc_reg"/>
</dbReference>
<dbReference type="Gene3D" id="1.10.357.10">
    <property type="entry name" value="Tetracycline Repressor, domain 2"/>
    <property type="match status" value="1"/>
</dbReference>
<keyword evidence="1" id="KW-0805">Transcription regulation</keyword>
<feature type="domain" description="HTH tetR-type" evidence="5">
    <location>
        <begin position="15"/>
        <end position="75"/>
    </location>
</feature>
<keyword evidence="3" id="KW-0804">Transcription</keyword>
<gene>
    <name evidence="6" type="ORF">LX16_0171</name>
</gene>
<organism evidence="6 7">
    <name type="scientific">Stackebrandtia albiflava</name>
    <dbReference type="NCBI Taxonomy" id="406432"/>
    <lineage>
        <taxon>Bacteria</taxon>
        <taxon>Bacillati</taxon>
        <taxon>Actinomycetota</taxon>
        <taxon>Actinomycetes</taxon>
        <taxon>Glycomycetales</taxon>
        <taxon>Glycomycetaceae</taxon>
        <taxon>Stackebrandtia</taxon>
    </lineage>
</organism>
<dbReference type="GO" id="GO:0000976">
    <property type="term" value="F:transcription cis-regulatory region binding"/>
    <property type="evidence" value="ECO:0007669"/>
    <property type="project" value="TreeGrafter"/>
</dbReference>
<comment type="caution">
    <text evidence="6">The sequence shown here is derived from an EMBL/GenBank/DDBJ whole genome shotgun (WGS) entry which is preliminary data.</text>
</comment>
<dbReference type="RefSeq" id="WP_147131576.1">
    <property type="nucleotide sequence ID" value="NZ_BAABIJ010000001.1"/>
</dbReference>
<keyword evidence="7" id="KW-1185">Reference proteome</keyword>
<dbReference type="Pfam" id="PF00440">
    <property type="entry name" value="TetR_N"/>
    <property type="match status" value="1"/>
</dbReference>
<feature type="DNA-binding region" description="H-T-H motif" evidence="4">
    <location>
        <begin position="38"/>
        <end position="57"/>
    </location>
</feature>
<evidence type="ECO:0000256" key="1">
    <source>
        <dbReference type="ARBA" id="ARBA00023015"/>
    </source>
</evidence>
<dbReference type="OrthoDB" id="4823039at2"/>
<dbReference type="InterPro" id="IPR001647">
    <property type="entry name" value="HTH_TetR"/>
</dbReference>
<evidence type="ECO:0000256" key="3">
    <source>
        <dbReference type="ARBA" id="ARBA00023163"/>
    </source>
</evidence>
<dbReference type="PANTHER" id="PTHR30055">
    <property type="entry name" value="HTH-TYPE TRANSCRIPTIONAL REGULATOR RUTR"/>
    <property type="match status" value="1"/>
</dbReference>
<dbReference type="InterPro" id="IPR009057">
    <property type="entry name" value="Homeodomain-like_sf"/>
</dbReference>
<protein>
    <submittedName>
        <fullName evidence="6">TetR family transcriptional regulator</fullName>
    </submittedName>
</protein>
<name>A0A562V9J8_9ACTN</name>
<dbReference type="AlphaFoldDB" id="A0A562V9J8"/>
<evidence type="ECO:0000313" key="7">
    <source>
        <dbReference type="Proteomes" id="UP000321617"/>
    </source>
</evidence>
<dbReference type="GO" id="GO:0003700">
    <property type="term" value="F:DNA-binding transcription factor activity"/>
    <property type="evidence" value="ECO:0007669"/>
    <property type="project" value="TreeGrafter"/>
</dbReference>
<evidence type="ECO:0000256" key="2">
    <source>
        <dbReference type="ARBA" id="ARBA00023125"/>
    </source>
</evidence>
<evidence type="ECO:0000259" key="5">
    <source>
        <dbReference type="PROSITE" id="PS50977"/>
    </source>
</evidence>
<dbReference type="SUPFAM" id="SSF46689">
    <property type="entry name" value="Homeodomain-like"/>
    <property type="match status" value="1"/>
</dbReference>
<evidence type="ECO:0000256" key="4">
    <source>
        <dbReference type="PROSITE-ProRule" id="PRU00335"/>
    </source>
</evidence>